<dbReference type="AlphaFoldDB" id="A0AAP0BLW5"/>
<protein>
    <recommendedName>
        <fullName evidence="2">Integrase catalytic domain-containing protein</fullName>
    </recommendedName>
</protein>
<evidence type="ECO:0000259" key="2">
    <source>
        <dbReference type="PROSITE" id="PS50994"/>
    </source>
</evidence>
<dbReference type="PANTHER" id="PTHR37984">
    <property type="entry name" value="PROTEIN CBG26694"/>
    <property type="match status" value="1"/>
</dbReference>
<dbReference type="InterPro" id="IPR012337">
    <property type="entry name" value="RNaseH-like_sf"/>
</dbReference>
<dbReference type="PANTHER" id="PTHR37984:SF5">
    <property type="entry name" value="PROTEIN NYNRIN-LIKE"/>
    <property type="match status" value="1"/>
</dbReference>
<proteinExistence type="predicted"/>
<accession>A0AAP0BLW5</accession>
<dbReference type="PROSITE" id="PS50994">
    <property type="entry name" value="INTEGRASE"/>
    <property type="match status" value="1"/>
</dbReference>
<keyword evidence="4" id="KW-1185">Reference proteome</keyword>
<dbReference type="InterPro" id="IPR016197">
    <property type="entry name" value="Chromo-like_dom_sf"/>
</dbReference>
<dbReference type="InterPro" id="IPR001584">
    <property type="entry name" value="Integrase_cat-core"/>
</dbReference>
<evidence type="ECO:0000313" key="4">
    <source>
        <dbReference type="Proteomes" id="UP001418222"/>
    </source>
</evidence>
<comment type="caution">
    <text evidence="3">The sequence shown here is derived from an EMBL/GenBank/DDBJ whole genome shotgun (WGS) entry which is preliminary data.</text>
</comment>
<reference evidence="3 4" key="1">
    <citation type="journal article" date="2022" name="Nat. Plants">
        <title>Genomes of leafy and leafless Platanthera orchids illuminate the evolution of mycoheterotrophy.</title>
        <authorList>
            <person name="Li M.H."/>
            <person name="Liu K.W."/>
            <person name="Li Z."/>
            <person name="Lu H.C."/>
            <person name="Ye Q.L."/>
            <person name="Zhang D."/>
            <person name="Wang J.Y."/>
            <person name="Li Y.F."/>
            <person name="Zhong Z.M."/>
            <person name="Liu X."/>
            <person name="Yu X."/>
            <person name="Liu D.K."/>
            <person name="Tu X.D."/>
            <person name="Liu B."/>
            <person name="Hao Y."/>
            <person name="Liao X.Y."/>
            <person name="Jiang Y.T."/>
            <person name="Sun W.H."/>
            <person name="Chen J."/>
            <person name="Chen Y.Q."/>
            <person name="Ai Y."/>
            <person name="Zhai J.W."/>
            <person name="Wu S.S."/>
            <person name="Zhou Z."/>
            <person name="Hsiao Y.Y."/>
            <person name="Wu W.L."/>
            <person name="Chen Y.Y."/>
            <person name="Lin Y.F."/>
            <person name="Hsu J.L."/>
            <person name="Li C.Y."/>
            <person name="Wang Z.W."/>
            <person name="Zhao X."/>
            <person name="Zhong W.Y."/>
            <person name="Ma X.K."/>
            <person name="Ma L."/>
            <person name="Huang J."/>
            <person name="Chen G.Z."/>
            <person name="Huang M.Z."/>
            <person name="Huang L."/>
            <person name="Peng D.H."/>
            <person name="Luo Y.B."/>
            <person name="Zou S.Q."/>
            <person name="Chen S.P."/>
            <person name="Lan S."/>
            <person name="Tsai W.C."/>
            <person name="Van de Peer Y."/>
            <person name="Liu Z.J."/>
        </authorList>
    </citation>
    <scope>NUCLEOTIDE SEQUENCE [LARGE SCALE GENOMIC DNA]</scope>
    <source>
        <strain evidence="3">Lor287</strain>
    </source>
</reference>
<dbReference type="GO" id="GO:0015074">
    <property type="term" value="P:DNA integration"/>
    <property type="evidence" value="ECO:0007669"/>
    <property type="project" value="InterPro"/>
</dbReference>
<feature type="compositionally biased region" description="Polar residues" evidence="1">
    <location>
        <begin position="541"/>
        <end position="551"/>
    </location>
</feature>
<sequence length="562" mass="64095">MPPRQGDTQVLTGRSDGWQQRSIGLTCFDRSKPSWPPASSARRQSTKPFFRVVYFSPFRSPTAYEDDIAMDFITRMPRSQGYDCILVIVDRLSKYAHFIPLRHPYFAATVTDSFIQGVVRLHGFPRSIISDRDPLFLSIFWTTLFHLQGSRLRMSTTYHPQTDGQSEALNRCLETYLRYFVWEEPRNWAKWLRWAEYSYNTSHHQAANTTPFEIVYGRPPPYIVRHLPGECLVESLATALRDRDTILDNLKHHLQRAQQKMVSFANRKRRDLSFEVGEKVLARIKAVASLLRLPSGSRIHLVFHVSQLRRVVGEHATTGHIPADLDLSKQAPCYPASILDRPCRTPGDHTSEEVLVAWTGRPDSDATWLPRDDFRRQFADYCLEDKTHFPDGGIVTDLHEDEPKWQVYTVRRKYHMGPPRSRRIFNKEIQEDKLRSEKLRLHLVRLWRVDPAGGNGVFEPEGRGGCSKQSFLGRFSRRAGGNGANAAGGSFVYPPSGGVCPKRSSETPKQIEPKDSNSTFDETKQKSLSSAFSVLCPQIHSDSQNSASNSFVKVDVQSDEQG</sequence>
<organism evidence="3 4">
    <name type="scientific">Platanthera zijinensis</name>
    <dbReference type="NCBI Taxonomy" id="2320716"/>
    <lineage>
        <taxon>Eukaryota</taxon>
        <taxon>Viridiplantae</taxon>
        <taxon>Streptophyta</taxon>
        <taxon>Embryophyta</taxon>
        <taxon>Tracheophyta</taxon>
        <taxon>Spermatophyta</taxon>
        <taxon>Magnoliopsida</taxon>
        <taxon>Liliopsida</taxon>
        <taxon>Asparagales</taxon>
        <taxon>Orchidaceae</taxon>
        <taxon>Orchidoideae</taxon>
        <taxon>Orchideae</taxon>
        <taxon>Orchidinae</taxon>
        <taxon>Platanthera</taxon>
    </lineage>
</organism>
<dbReference type="SUPFAM" id="SSF54160">
    <property type="entry name" value="Chromo domain-like"/>
    <property type="match status" value="1"/>
</dbReference>
<feature type="domain" description="Integrase catalytic" evidence="2">
    <location>
        <begin position="57"/>
        <end position="219"/>
    </location>
</feature>
<dbReference type="InterPro" id="IPR036397">
    <property type="entry name" value="RNaseH_sf"/>
</dbReference>
<evidence type="ECO:0000256" key="1">
    <source>
        <dbReference type="SAM" id="MobiDB-lite"/>
    </source>
</evidence>
<dbReference type="Proteomes" id="UP001418222">
    <property type="component" value="Unassembled WGS sequence"/>
</dbReference>
<feature type="compositionally biased region" description="Basic and acidic residues" evidence="1">
    <location>
        <begin position="503"/>
        <end position="524"/>
    </location>
</feature>
<name>A0AAP0BLW5_9ASPA</name>
<feature type="region of interest" description="Disordered" evidence="1">
    <location>
        <begin position="484"/>
        <end position="524"/>
    </location>
</feature>
<gene>
    <name evidence="3" type="ORF">KSP39_PZI009654</name>
</gene>
<dbReference type="SUPFAM" id="SSF53098">
    <property type="entry name" value="Ribonuclease H-like"/>
    <property type="match status" value="1"/>
</dbReference>
<evidence type="ECO:0000313" key="3">
    <source>
        <dbReference type="EMBL" id="KAK8942843.1"/>
    </source>
</evidence>
<dbReference type="EMBL" id="JBBWWQ010000007">
    <property type="protein sequence ID" value="KAK8942843.1"/>
    <property type="molecule type" value="Genomic_DNA"/>
</dbReference>
<feature type="region of interest" description="Disordered" evidence="1">
    <location>
        <begin position="541"/>
        <end position="562"/>
    </location>
</feature>
<dbReference type="InterPro" id="IPR050951">
    <property type="entry name" value="Retrovirus_Pol_polyprotein"/>
</dbReference>
<dbReference type="GO" id="GO:0003676">
    <property type="term" value="F:nucleic acid binding"/>
    <property type="evidence" value="ECO:0007669"/>
    <property type="project" value="InterPro"/>
</dbReference>
<dbReference type="Gene3D" id="3.30.420.10">
    <property type="entry name" value="Ribonuclease H-like superfamily/Ribonuclease H"/>
    <property type="match status" value="1"/>
</dbReference>